<organism evidence="2 3">
    <name type="scientific">Elysia crispata</name>
    <name type="common">lettuce slug</name>
    <dbReference type="NCBI Taxonomy" id="231223"/>
    <lineage>
        <taxon>Eukaryota</taxon>
        <taxon>Metazoa</taxon>
        <taxon>Spiralia</taxon>
        <taxon>Lophotrochozoa</taxon>
        <taxon>Mollusca</taxon>
        <taxon>Gastropoda</taxon>
        <taxon>Heterobranchia</taxon>
        <taxon>Euthyneura</taxon>
        <taxon>Panpulmonata</taxon>
        <taxon>Sacoglossa</taxon>
        <taxon>Placobranchoidea</taxon>
        <taxon>Plakobranchidae</taxon>
        <taxon>Elysia</taxon>
    </lineage>
</organism>
<sequence>MEKFLRPSSLEKIVKTDIDKRNIVTESDSGVRYNTELSDKTPYRQDGYENMTVDPCYARSRPKHVSSLDPNLRQTT</sequence>
<accession>A0AAE0ZN44</accession>
<evidence type="ECO:0000256" key="1">
    <source>
        <dbReference type="SAM" id="MobiDB-lite"/>
    </source>
</evidence>
<keyword evidence="3" id="KW-1185">Reference proteome</keyword>
<name>A0AAE0ZN44_9GAST</name>
<comment type="caution">
    <text evidence="2">The sequence shown here is derived from an EMBL/GenBank/DDBJ whole genome shotgun (WGS) entry which is preliminary data.</text>
</comment>
<dbReference type="EMBL" id="JAWDGP010003645">
    <property type="protein sequence ID" value="KAK3772240.1"/>
    <property type="molecule type" value="Genomic_DNA"/>
</dbReference>
<feature type="region of interest" description="Disordered" evidence="1">
    <location>
        <begin position="54"/>
        <end position="76"/>
    </location>
</feature>
<gene>
    <name evidence="2" type="ORF">RRG08_046826</name>
</gene>
<reference evidence="2" key="1">
    <citation type="journal article" date="2023" name="G3 (Bethesda)">
        <title>A reference genome for the long-term kleptoplast-retaining sea slug Elysia crispata morphotype clarki.</title>
        <authorList>
            <person name="Eastman K.E."/>
            <person name="Pendleton A.L."/>
            <person name="Shaikh M.A."/>
            <person name="Suttiyut T."/>
            <person name="Ogas R."/>
            <person name="Tomko P."/>
            <person name="Gavelis G."/>
            <person name="Widhalm J.R."/>
            <person name="Wisecaver J.H."/>
        </authorList>
    </citation>
    <scope>NUCLEOTIDE SEQUENCE</scope>
    <source>
        <strain evidence="2">ECLA1</strain>
    </source>
</reference>
<protein>
    <submittedName>
        <fullName evidence="2">Uncharacterized protein</fullName>
    </submittedName>
</protein>
<dbReference type="AlphaFoldDB" id="A0AAE0ZN44"/>
<evidence type="ECO:0000313" key="2">
    <source>
        <dbReference type="EMBL" id="KAK3772240.1"/>
    </source>
</evidence>
<proteinExistence type="predicted"/>
<dbReference type="Proteomes" id="UP001283361">
    <property type="component" value="Unassembled WGS sequence"/>
</dbReference>
<evidence type="ECO:0000313" key="3">
    <source>
        <dbReference type="Proteomes" id="UP001283361"/>
    </source>
</evidence>